<dbReference type="InterPro" id="IPR007325">
    <property type="entry name" value="KFase/CYL"/>
</dbReference>
<name>A0A7W7CJC2_9PSEU</name>
<dbReference type="GO" id="GO:0019441">
    <property type="term" value="P:L-tryptophan catabolic process to kynurenine"/>
    <property type="evidence" value="ECO:0007669"/>
    <property type="project" value="InterPro"/>
</dbReference>
<evidence type="ECO:0000313" key="2">
    <source>
        <dbReference type="Proteomes" id="UP000533598"/>
    </source>
</evidence>
<accession>A0A7W7CJC2</accession>
<dbReference type="PANTHER" id="PTHR31118">
    <property type="entry name" value="CYCLASE-LIKE PROTEIN 2"/>
    <property type="match status" value="1"/>
</dbReference>
<evidence type="ECO:0000313" key="1">
    <source>
        <dbReference type="EMBL" id="MBB4682332.1"/>
    </source>
</evidence>
<organism evidence="1 2">
    <name type="scientific">Crossiella cryophila</name>
    <dbReference type="NCBI Taxonomy" id="43355"/>
    <lineage>
        <taxon>Bacteria</taxon>
        <taxon>Bacillati</taxon>
        <taxon>Actinomycetota</taxon>
        <taxon>Actinomycetes</taxon>
        <taxon>Pseudonocardiales</taxon>
        <taxon>Pseudonocardiaceae</taxon>
        <taxon>Crossiella</taxon>
    </lineage>
</organism>
<protein>
    <submittedName>
        <fullName evidence="1">Kynurenine formamidase</fullName>
    </submittedName>
</protein>
<gene>
    <name evidence="1" type="ORF">HNR67_008450</name>
</gene>
<dbReference type="AlphaFoldDB" id="A0A7W7CJC2"/>
<dbReference type="Gene3D" id="3.50.30.50">
    <property type="entry name" value="Putative cyclase"/>
    <property type="match status" value="1"/>
</dbReference>
<keyword evidence="2" id="KW-1185">Reference proteome</keyword>
<sequence>MIVDLSHRITDGLLTYPGMAPPRISTEVSFAETAARMAPGVSFAIGRIELVGNTGTYLDTPAHFYPDGYDLADLPLERVVDVPAVVLDATGGIGPDLLDGAGELRGCAVLIHTGHSRHWGSDAYFTGHPFLTADLVATLIAAEPALVGIDSLNIDDNTDPARPAHHGLLGAGIPIVEHLTGLAALPARGARFTALPAPVAGMATLPVRAVAVLPD</sequence>
<dbReference type="InterPro" id="IPR037175">
    <property type="entry name" value="KFase_sf"/>
</dbReference>
<dbReference type="Pfam" id="PF04199">
    <property type="entry name" value="Cyclase"/>
    <property type="match status" value="1"/>
</dbReference>
<dbReference type="RefSeq" id="WP_185009549.1">
    <property type="nucleotide sequence ID" value="NZ_BAAAUI010000007.1"/>
</dbReference>
<reference evidence="1 2" key="1">
    <citation type="submission" date="2020-08" db="EMBL/GenBank/DDBJ databases">
        <title>Sequencing the genomes of 1000 actinobacteria strains.</title>
        <authorList>
            <person name="Klenk H.-P."/>
        </authorList>
    </citation>
    <scope>NUCLEOTIDE SEQUENCE [LARGE SCALE GENOMIC DNA]</scope>
    <source>
        <strain evidence="1 2">DSM 44230</strain>
    </source>
</reference>
<dbReference type="SUPFAM" id="SSF102198">
    <property type="entry name" value="Putative cyclase"/>
    <property type="match status" value="1"/>
</dbReference>
<dbReference type="PANTHER" id="PTHR31118:SF32">
    <property type="entry name" value="KYNURENINE FORMAMIDASE"/>
    <property type="match status" value="1"/>
</dbReference>
<dbReference type="EMBL" id="JACHMH010000001">
    <property type="protein sequence ID" value="MBB4682332.1"/>
    <property type="molecule type" value="Genomic_DNA"/>
</dbReference>
<proteinExistence type="predicted"/>
<dbReference type="GO" id="GO:0004061">
    <property type="term" value="F:arylformamidase activity"/>
    <property type="evidence" value="ECO:0007669"/>
    <property type="project" value="InterPro"/>
</dbReference>
<comment type="caution">
    <text evidence="1">The sequence shown here is derived from an EMBL/GenBank/DDBJ whole genome shotgun (WGS) entry which is preliminary data.</text>
</comment>
<dbReference type="Proteomes" id="UP000533598">
    <property type="component" value="Unassembled WGS sequence"/>
</dbReference>